<reference evidence="2 3" key="1">
    <citation type="submission" date="2018-07" db="EMBL/GenBank/DDBJ databases">
        <title>Genome sequence of Nitratireductor thuwali#1536.</title>
        <authorList>
            <person name="Michoud G."/>
            <person name="Merlino G."/>
            <person name="Sefrji F.O."/>
            <person name="Daffonchio D."/>
        </authorList>
    </citation>
    <scope>NUCLEOTIDE SEQUENCE [LARGE SCALE GENOMIC DNA]</scope>
    <source>
        <strain evidence="3">Nit1536</strain>
    </source>
</reference>
<sequence>MGVLCAVFLSQGASARAVPVPQPRPESTPIYRSYQKEIECLSRAIYFEARGEPHVGQKAVARVILNRVESNFYPDTVCDVVYQNDHLKNACQFSFACDSLPDRIREPRAFETAELIARAIFDCDERRCDVHQPLRRSTHYHADFVLPGWASKLERTGQVGRHIFYYTASM</sequence>
<dbReference type="InterPro" id="IPR011105">
    <property type="entry name" value="Cell_wall_hydrolase_SleB"/>
</dbReference>
<evidence type="ECO:0000259" key="1">
    <source>
        <dbReference type="Pfam" id="PF07486"/>
    </source>
</evidence>
<protein>
    <submittedName>
        <fullName evidence="2">Spore cortex-lytic enzyme</fullName>
    </submittedName>
</protein>
<dbReference type="Pfam" id="PF07486">
    <property type="entry name" value="Hydrolase_2"/>
    <property type="match status" value="1"/>
</dbReference>
<organism evidence="2 3">
    <name type="scientific">Nitratireductor thuwali</name>
    <dbReference type="NCBI Taxonomy" id="2267699"/>
    <lineage>
        <taxon>Bacteria</taxon>
        <taxon>Pseudomonadati</taxon>
        <taxon>Pseudomonadota</taxon>
        <taxon>Alphaproteobacteria</taxon>
        <taxon>Hyphomicrobiales</taxon>
        <taxon>Phyllobacteriaceae</taxon>
        <taxon>Nitratireductor</taxon>
    </lineage>
</organism>
<feature type="domain" description="Cell wall hydrolase SleB" evidence="1">
    <location>
        <begin position="51"/>
        <end position="165"/>
    </location>
</feature>
<dbReference type="Gene3D" id="1.10.10.2520">
    <property type="entry name" value="Cell wall hydrolase SleB, domain 1"/>
    <property type="match status" value="1"/>
</dbReference>
<accession>A0ABY5MKZ2</accession>
<dbReference type="InterPro" id="IPR042047">
    <property type="entry name" value="SleB_dom1"/>
</dbReference>
<proteinExistence type="predicted"/>
<dbReference type="EMBL" id="CP030941">
    <property type="protein sequence ID" value="UUP17519.1"/>
    <property type="molecule type" value="Genomic_DNA"/>
</dbReference>
<evidence type="ECO:0000313" key="2">
    <source>
        <dbReference type="EMBL" id="UUP17519.1"/>
    </source>
</evidence>
<dbReference type="Proteomes" id="UP001342418">
    <property type="component" value="Chromosome"/>
</dbReference>
<keyword evidence="3" id="KW-1185">Reference proteome</keyword>
<gene>
    <name evidence="2" type="primary">sleB_1</name>
    <name evidence="2" type="ORF">NTH_01987</name>
</gene>
<evidence type="ECO:0000313" key="3">
    <source>
        <dbReference type="Proteomes" id="UP001342418"/>
    </source>
</evidence>
<name>A0ABY5MKZ2_9HYPH</name>